<feature type="region of interest" description="Disordered" evidence="1">
    <location>
        <begin position="96"/>
        <end position="183"/>
    </location>
</feature>
<protein>
    <submittedName>
        <fullName evidence="2">Uncharacterized protein</fullName>
    </submittedName>
</protein>
<feature type="compositionally biased region" description="Polar residues" evidence="1">
    <location>
        <begin position="1"/>
        <end position="23"/>
    </location>
</feature>
<evidence type="ECO:0000313" key="3">
    <source>
        <dbReference type="Proteomes" id="UP000798951"/>
    </source>
</evidence>
<feature type="compositionally biased region" description="Basic and acidic residues" evidence="1">
    <location>
        <begin position="170"/>
        <end position="179"/>
    </location>
</feature>
<feature type="compositionally biased region" description="Basic residues" evidence="1">
    <location>
        <begin position="130"/>
        <end position="149"/>
    </location>
</feature>
<name>A0ABQ6YP54_9NOCA</name>
<evidence type="ECO:0000256" key="1">
    <source>
        <dbReference type="SAM" id="MobiDB-lite"/>
    </source>
</evidence>
<keyword evidence="3" id="KW-1185">Reference proteome</keyword>
<organism evidence="2 3">
    <name type="scientific">Nocardia caishijiensis</name>
    <dbReference type="NCBI Taxonomy" id="184756"/>
    <lineage>
        <taxon>Bacteria</taxon>
        <taxon>Bacillati</taxon>
        <taxon>Actinomycetota</taxon>
        <taxon>Actinomycetes</taxon>
        <taxon>Mycobacteriales</taxon>
        <taxon>Nocardiaceae</taxon>
        <taxon>Nocardia</taxon>
    </lineage>
</organism>
<evidence type="ECO:0000313" key="2">
    <source>
        <dbReference type="EMBL" id="KAF0847587.1"/>
    </source>
</evidence>
<dbReference type="Proteomes" id="UP000798951">
    <property type="component" value="Unassembled WGS sequence"/>
</dbReference>
<accession>A0ABQ6YP54</accession>
<sequence length="225" mass="24079">MPQPDGNSASSQRQIFQPGSSTPRIPDRFEPTPNPSPVNVESGICVHGSHSAAVAAAVSVLGCAVPVSVPEHPPTASTPHIRPTTIADCRRTSILRLPDRPSRSPAIPNQSHAAPDRSPHPGRSVVAPSLRHRRAENTRRSGRRDRSRHSTASSGLDAAKPCAVPSFSSPEDRPSDRLRSATGTACRNPERAHSRCCGSFWFDTGWSTGSGVPTMRSAHEGWDVR</sequence>
<feature type="region of interest" description="Disordered" evidence="1">
    <location>
        <begin position="1"/>
        <end position="40"/>
    </location>
</feature>
<gene>
    <name evidence="2" type="ORF">FNL39_103489</name>
</gene>
<proteinExistence type="predicted"/>
<reference evidence="2 3" key="1">
    <citation type="submission" date="2019-07" db="EMBL/GenBank/DDBJ databases">
        <title>Genomic Encyclopedia of Type Strains, Phase IV (KMG-IV): sequencing the most valuable type-strain genomes for metagenomic binning, comparative biology and taxonomic classification.</title>
        <authorList>
            <person name="Goeker M."/>
        </authorList>
    </citation>
    <scope>NUCLEOTIDE SEQUENCE [LARGE SCALE GENOMIC DNA]</scope>
    <source>
        <strain evidence="2 3">DSM 44831</strain>
    </source>
</reference>
<comment type="caution">
    <text evidence="2">The sequence shown here is derived from an EMBL/GenBank/DDBJ whole genome shotgun (WGS) entry which is preliminary data.</text>
</comment>
<dbReference type="EMBL" id="VMSD01000003">
    <property type="protein sequence ID" value="KAF0847587.1"/>
    <property type="molecule type" value="Genomic_DNA"/>
</dbReference>